<sequence length="145" mass="15701">MYDDILVPTDGSAGTNDTLAHALDIAKHRGARLHALSVVDRRVYLSADHDQQDDILATLTESAETAVETVETRAAEEDVETTTVVRDGVPHSEILRYADEEGIDLIVIGTHGRTGRDKLVNMGSVTERVVENASQPVLVVQIGDD</sequence>
<comment type="similarity">
    <text evidence="1">Belongs to the universal stress protein A family.</text>
</comment>
<feature type="domain" description="UspA" evidence="2">
    <location>
        <begin position="1"/>
        <end position="140"/>
    </location>
</feature>
<dbReference type="Gene3D" id="3.40.50.620">
    <property type="entry name" value="HUPs"/>
    <property type="match status" value="1"/>
</dbReference>
<gene>
    <name evidence="3" type="ORF">C2R22_07025</name>
</gene>
<dbReference type="Pfam" id="PF00582">
    <property type="entry name" value="Usp"/>
    <property type="match status" value="1"/>
</dbReference>
<evidence type="ECO:0000313" key="4">
    <source>
        <dbReference type="Proteomes" id="UP000236584"/>
    </source>
</evidence>
<name>A0A2I8VHM8_9EURY</name>
<dbReference type="InterPro" id="IPR014729">
    <property type="entry name" value="Rossmann-like_a/b/a_fold"/>
</dbReference>
<dbReference type="GeneID" id="35591829"/>
<dbReference type="PANTHER" id="PTHR46268:SF6">
    <property type="entry name" value="UNIVERSAL STRESS PROTEIN UP12"/>
    <property type="match status" value="1"/>
</dbReference>
<organism evidence="3 4">
    <name type="scientific">Salinigranum rubrum</name>
    <dbReference type="NCBI Taxonomy" id="755307"/>
    <lineage>
        <taxon>Archaea</taxon>
        <taxon>Methanobacteriati</taxon>
        <taxon>Methanobacteriota</taxon>
        <taxon>Stenosarchaea group</taxon>
        <taxon>Halobacteria</taxon>
        <taxon>Halobacteriales</taxon>
        <taxon>Haloferacaceae</taxon>
        <taxon>Salinigranum</taxon>
    </lineage>
</organism>
<dbReference type="OrthoDB" id="105697at2157"/>
<protein>
    <submittedName>
        <fullName evidence="3">Universal stress protein</fullName>
    </submittedName>
</protein>
<dbReference type="Proteomes" id="UP000236584">
    <property type="component" value="Chromosome"/>
</dbReference>
<evidence type="ECO:0000259" key="2">
    <source>
        <dbReference type="Pfam" id="PF00582"/>
    </source>
</evidence>
<dbReference type="PIRSF" id="PIRSF006276">
    <property type="entry name" value="UspA"/>
    <property type="match status" value="1"/>
</dbReference>
<dbReference type="KEGG" id="srub:C2R22_07025"/>
<dbReference type="AlphaFoldDB" id="A0A2I8VHM8"/>
<evidence type="ECO:0000313" key="3">
    <source>
        <dbReference type="EMBL" id="AUV81437.1"/>
    </source>
</evidence>
<dbReference type="SUPFAM" id="SSF52402">
    <property type="entry name" value="Adenine nucleotide alpha hydrolases-like"/>
    <property type="match status" value="1"/>
</dbReference>
<dbReference type="InterPro" id="IPR006015">
    <property type="entry name" value="Universal_stress_UspA"/>
</dbReference>
<dbReference type="CDD" id="cd00293">
    <property type="entry name" value="USP-like"/>
    <property type="match status" value="1"/>
</dbReference>
<proteinExistence type="inferred from homology"/>
<dbReference type="EMBL" id="CP026309">
    <property type="protein sequence ID" value="AUV81437.1"/>
    <property type="molecule type" value="Genomic_DNA"/>
</dbReference>
<evidence type="ECO:0000256" key="1">
    <source>
        <dbReference type="ARBA" id="ARBA00008791"/>
    </source>
</evidence>
<reference evidence="3 4" key="1">
    <citation type="submission" date="2018-01" db="EMBL/GenBank/DDBJ databases">
        <title>Complete genome sequence of Salinigranum rubrum GX10T, an extremely halophilic archaeon isolated from a marine solar saltern.</title>
        <authorList>
            <person name="Han S."/>
        </authorList>
    </citation>
    <scope>NUCLEOTIDE SEQUENCE [LARGE SCALE GENOMIC DNA]</scope>
    <source>
        <strain evidence="3 4">GX10</strain>
    </source>
</reference>
<dbReference type="PRINTS" id="PR01438">
    <property type="entry name" value="UNVRSLSTRESS"/>
</dbReference>
<dbReference type="InterPro" id="IPR006016">
    <property type="entry name" value="UspA"/>
</dbReference>
<keyword evidence="4" id="KW-1185">Reference proteome</keyword>
<dbReference type="RefSeq" id="WP_103425125.1">
    <property type="nucleotide sequence ID" value="NZ_CP026309.1"/>
</dbReference>
<dbReference type="PANTHER" id="PTHR46268">
    <property type="entry name" value="STRESS RESPONSE PROTEIN NHAX"/>
    <property type="match status" value="1"/>
</dbReference>
<accession>A0A2I8VHM8</accession>